<accession>A0A2L0EVF6</accession>
<dbReference type="EMBL" id="CP012673">
    <property type="protein sequence ID" value="AUX43262.1"/>
    <property type="molecule type" value="Genomic_DNA"/>
</dbReference>
<name>A0A2L0EVF6_SORCE</name>
<reference evidence="2 3" key="1">
    <citation type="submission" date="2015-09" db="EMBL/GenBank/DDBJ databases">
        <title>Sorangium comparison.</title>
        <authorList>
            <person name="Zaburannyi N."/>
            <person name="Bunk B."/>
            <person name="Overmann J."/>
            <person name="Mueller R."/>
        </authorList>
    </citation>
    <scope>NUCLEOTIDE SEQUENCE [LARGE SCALE GENOMIC DNA]</scope>
    <source>
        <strain evidence="2 3">So ce26</strain>
    </source>
</reference>
<dbReference type="AlphaFoldDB" id="A0A2L0EVF6"/>
<dbReference type="OrthoDB" id="5521374at2"/>
<gene>
    <name evidence="2" type="ORF">SOCE26_047060</name>
</gene>
<sequence length="98" mass="11269">MKALHLCFALACCLAAACGPSETALCDAKCDCEGGCSDRRYEDCLIHYDNRFVDADRRGCVDRYDELLACEDDTWVCDDRKWETSCKYEREELDRCMD</sequence>
<evidence type="ECO:0000313" key="3">
    <source>
        <dbReference type="Proteomes" id="UP000238348"/>
    </source>
</evidence>
<feature type="signal peptide" evidence="1">
    <location>
        <begin position="1"/>
        <end position="17"/>
    </location>
</feature>
<organism evidence="2 3">
    <name type="scientific">Sorangium cellulosum</name>
    <name type="common">Polyangium cellulosum</name>
    <dbReference type="NCBI Taxonomy" id="56"/>
    <lineage>
        <taxon>Bacteria</taxon>
        <taxon>Pseudomonadati</taxon>
        <taxon>Myxococcota</taxon>
        <taxon>Polyangia</taxon>
        <taxon>Polyangiales</taxon>
        <taxon>Polyangiaceae</taxon>
        <taxon>Sorangium</taxon>
    </lineage>
</organism>
<dbReference type="PROSITE" id="PS51257">
    <property type="entry name" value="PROKAR_LIPOPROTEIN"/>
    <property type="match status" value="1"/>
</dbReference>
<proteinExistence type="predicted"/>
<protein>
    <recommendedName>
        <fullName evidence="4">Secreted protein</fullName>
    </recommendedName>
</protein>
<keyword evidence="1" id="KW-0732">Signal</keyword>
<evidence type="ECO:0000313" key="2">
    <source>
        <dbReference type="EMBL" id="AUX43262.1"/>
    </source>
</evidence>
<evidence type="ECO:0000256" key="1">
    <source>
        <dbReference type="SAM" id="SignalP"/>
    </source>
</evidence>
<feature type="chain" id="PRO_5014843514" description="Secreted protein" evidence="1">
    <location>
        <begin position="18"/>
        <end position="98"/>
    </location>
</feature>
<evidence type="ECO:0008006" key="4">
    <source>
        <dbReference type="Google" id="ProtNLM"/>
    </source>
</evidence>
<dbReference type="RefSeq" id="WP_159397195.1">
    <property type="nucleotide sequence ID" value="NZ_CP012673.1"/>
</dbReference>
<dbReference type="Proteomes" id="UP000238348">
    <property type="component" value="Chromosome"/>
</dbReference>